<dbReference type="Gene3D" id="3.40.50.150">
    <property type="entry name" value="Vaccinia Virus protein VP39"/>
    <property type="match status" value="1"/>
</dbReference>
<comment type="similarity">
    <text evidence="4">Belongs to the class I-like SAM-binding methyltransferase superfamily. RNA M5U methyltransferase family.</text>
</comment>
<feature type="binding site" evidence="4">
    <location>
        <position position="37"/>
    </location>
    <ligand>
        <name>S-adenosyl-L-methionine</name>
        <dbReference type="ChEBI" id="CHEBI:59789"/>
    </ligand>
</feature>
<keyword evidence="3 4" id="KW-0949">S-adenosyl-L-methionine</keyword>
<dbReference type="AlphaFoldDB" id="A0A2J8BA86"/>
<name>A0A2J8BA86_9FIRM</name>
<keyword evidence="1 4" id="KW-0489">Methyltransferase</keyword>
<dbReference type="PANTHER" id="PTHR11061:SF30">
    <property type="entry name" value="TRNA (URACIL(54)-C(5))-METHYLTRANSFERASE"/>
    <property type="match status" value="1"/>
</dbReference>
<comment type="caution">
    <text evidence="5">The sequence shown here is derived from an EMBL/GenBank/DDBJ whole genome shotgun (WGS) entry which is preliminary data.</text>
</comment>
<proteinExistence type="inferred from homology"/>
<reference evidence="5 6" key="1">
    <citation type="submission" date="2017-05" db="EMBL/GenBank/DDBJ databases">
        <authorList>
            <person name="Song R."/>
            <person name="Chenine A.L."/>
            <person name="Ruprecht R.M."/>
        </authorList>
    </citation>
    <scope>NUCLEOTIDE SEQUENCE [LARGE SCALE GENOMIC DNA]</scope>
    <source>
        <strain evidence="5 6">KA00229</strain>
    </source>
</reference>
<dbReference type="InterPro" id="IPR010280">
    <property type="entry name" value="U5_MeTrfase_fam"/>
</dbReference>
<evidence type="ECO:0000313" key="6">
    <source>
        <dbReference type="Proteomes" id="UP000242958"/>
    </source>
</evidence>
<dbReference type="GO" id="GO:0070041">
    <property type="term" value="F:rRNA (uridine-C5-)-methyltransferase activity"/>
    <property type="evidence" value="ECO:0007669"/>
    <property type="project" value="TreeGrafter"/>
</dbReference>
<feature type="active site" description="Nucleophile" evidence="4">
    <location>
        <position position="133"/>
    </location>
</feature>
<organism evidence="5 6">
    <name type="scientific">Megasphaera hutchinsoni</name>
    <dbReference type="NCBI Taxonomy" id="1588748"/>
    <lineage>
        <taxon>Bacteria</taxon>
        <taxon>Bacillati</taxon>
        <taxon>Bacillota</taxon>
        <taxon>Negativicutes</taxon>
        <taxon>Veillonellales</taxon>
        <taxon>Veillonellaceae</taxon>
        <taxon>Megasphaera</taxon>
    </lineage>
</organism>
<dbReference type="EMBL" id="NFMF01000007">
    <property type="protein sequence ID" value="PNH21663.1"/>
    <property type="molecule type" value="Genomic_DNA"/>
</dbReference>
<keyword evidence="2 4" id="KW-0808">Transferase</keyword>
<dbReference type="GO" id="GO:0070475">
    <property type="term" value="P:rRNA base methylation"/>
    <property type="evidence" value="ECO:0007669"/>
    <property type="project" value="TreeGrafter"/>
</dbReference>
<protein>
    <submittedName>
        <fullName evidence="5">23S rRNA (Uracil(1939)-C(5))-methyltransferase RlmD</fullName>
    </submittedName>
</protein>
<feature type="binding site" evidence="4">
    <location>
        <position position="8"/>
    </location>
    <ligand>
        <name>S-adenosyl-L-methionine</name>
        <dbReference type="ChEBI" id="CHEBI:59789"/>
    </ligand>
</feature>
<evidence type="ECO:0000313" key="5">
    <source>
        <dbReference type="EMBL" id="PNH21663.1"/>
    </source>
</evidence>
<evidence type="ECO:0000256" key="1">
    <source>
        <dbReference type="ARBA" id="ARBA00022603"/>
    </source>
</evidence>
<accession>A0A2J8BA86</accession>
<evidence type="ECO:0000256" key="2">
    <source>
        <dbReference type="ARBA" id="ARBA00022679"/>
    </source>
</evidence>
<dbReference type="InterPro" id="IPR029063">
    <property type="entry name" value="SAM-dependent_MTases_sf"/>
</dbReference>
<feature type="binding site" evidence="4">
    <location>
        <position position="106"/>
    </location>
    <ligand>
        <name>S-adenosyl-L-methionine</name>
        <dbReference type="ChEBI" id="CHEBI:59789"/>
    </ligand>
</feature>
<dbReference type="RefSeq" id="WP_102889548.1">
    <property type="nucleotide sequence ID" value="NZ_NFMF01000007.1"/>
</dbReference>
<dbReference type="NCBIfam" id="TIGR00479">
    <property type="entry name" value="rumA"/>
    <property type="match status" value="1"/>
</dbReference>
<sequence>MSPHAFFQVNQEQAEKLYEKALDFANLSGDETVIDAYCGTGTISLYLAQKAKHVIGIEIIKDAIENAKENAKRNKIKNVEFHAADAADYLSQAAKKGKSADIIVLDPIRAGCSEKVIDAISEIKPKKIVYISCNVSTLARDIERLTQKGYTLQKVQPVDMFPETMHVESVVLMSKAD</sequence>
<evidence type="ECO:0000256" key="4">
    <source>
        <dbReference type="PROSITE-ProRule" id="PRU01024"/>
    </source>
</evidence>
<feature type="binding site" evidence="4">
    <location>
        <position position="58"/>
    </location>
    <ligand>
        <name>S-adenosyl-L-methionine</name>
        <dbReference type="ChEBI" id="CHEBI:59789"/>
    </ligand>
</feature>
<gene>
    <name evidence="5" type="ORF">CAL30_05445</name>
</gene>
<dbReference type="PANTHER" id="PTHR11061">
    <property type="entry name" value="RNA M5U METHYLTRANSFERASE"/>
    <property type="match status" value="1"/>
</dbReference>
<dbReference type="FunFam" id="3.40.50.150:FF:000009">
    <property type="entry name" value="23S rRNA (Uracil(1939)-C(5))-methyltransferase RlmD"/>
    <property type="match status" value="1"/>
</dbReference>
<dbReference type="CDD" id="cd02440">
    <property type="entry name" value="AdoMet_MTases"/>
    <property type="match status" value="1"/>
</dbReference>
<dbReference type="Pfam" id="PF05958">
    <property type="entry name" value="tRNA_U5-meth_tr"/>
    <property type="match status" value="1"/>
</dbReference>
<evidence type="ECO:0000256" key="3">
    <source>
        <dbReference type="ARBA" id="ARBA00022691"/>
    </source>
</evidence>
<dbReference type="Proteomes" id="UP000242958">
    <property type="component" value="Unassembled WGS sequence"/>
</dbReference>
<dbReference type="PROSITE" id="PS51687">
    <property type="entry name" value="SAM_MT_RNA_M5U"/>
    <property type="match status" value="1"/>
</dbReference>
<dbReference type="SUPFAM" id="SSF53335">
    <property type="entry name" value="S-adenosyl-L-methionine-dependent methyltransferases"/>
    <property type="match status" value="1"/>
</dbReference>